<dbReference type="Proteomes" id="UP000000311">
    <property type="component" value="Unassembled WGS sequence"/>
</dbReference>
<keyword evidence="8" id="KW-0807">Transducer</keyword>
<evidence type="ECO:0000313" key="11">
    <source>
        <dbReference type="EMBL" id="EFN61025.1"/>
    </source>
</evidence>
<keyword evidence="5 9" id="KW-1133">Transmembrane helix</keyword>
<organism evidence="12">
    <name type="scientific">Camponotus floridanus</name>
    <name type="common">Florida carpenter ant</name>
    <dbReference type="NCBI Taxonomy" id="104421"/>
    <lineage>
        <taxon>Eukaryota</taxon>
        <taxon>Metazoa</taxon>
        <taxon>Ecdysozoa</taxon>
        <taxon>Arthropoda</taxon>
        <taxon>Hexapoda</taxon>
        <taxon>Insecta</taxon>
        <taxon>Pterygota</taxon>
        <taxon>Neoptera</taxon>
        <taxon>Endopterygota</taxon>
        <taxon>Hymenoptera</taxon>
        <taxon>Apocrita</taxon>
        <taxon>Aculeata</taxon>
        <taxon>Formicoidea</taxon>
        <taxon>Formicidae</taxon>
        <taxon>Formicinae</taxon>
        <taxon>Camponotus</taxon>
    </lineage>
</organism>
<dbReference type="GO" id="GO:0008528">
    <property type="term" value="F:G protein-coupled peptide receptor activity"/>
    <property type="evidence" value="ECO:0007669"/>
    <property type="project" value="TreeGrafter"/>
</dbReference>
<proteinExistence type="inferred from homology"/>
<dbReference type="GO" id="GO:0005886">
    <property type="term" value="C:plasma membrane"/>
    <property type="evidence" value="ECO:0007669"/>
    <property type="project" value="TreeGrafter"/>
</dbReference>
<dbReference type="OrthoDB" id="6134459at2759"/>
<keyword evidence="12" id="KW-1185">Reference proteome</keyword>
<dbReference type="AlphaFoldDB" id="E2AZX6"/>
<evidence type="ECO:0000256" key="3">
    <source>
        <dbReference type="ARBA" id="ARBA00022692"/>
    </source>
</evidence>
<keyword evidence="6" id="KW-0297">G-protein coupled receptor</keyword>
<feature type="domain" description="Methuselah N-terminal" evidence="10">
    <location>
        <begin position="1"/>
        <end position="104"/>
    </location>
</feature>
<keyword evidence="4" id="KW-0732">Signal</keyword>
<dbReference type="InterPro" id="IPR036272">
    <property type="entry name" value="Methuselah_N_sf"/>
</dbReference>
<feature type="non-terminal residue" evidence="11">
    <location>
        <position position="1"/>
    </location>
</feature>
<evidence type="ECO:0000256" key="4">
    <source>
        <dbReference type="ARBA" id="ARBA00022729"/>
    </source>
</evidence>
<dbReference type="PANTHER" id="PTHR47154">
    <property type="entry name" value="G-PROTEIN COUPLED RECEPTOR MTH-RELATED"/>
    <property type="match status" value="1"/>
</dbReference>
<dbReference type="PANTHER" id="PTHR47154:SF2">
    <property type="entry name" value="G-PROTEIN COUPLED RECEPTOR MTH-RELATED"/>
    <property type="match status" value="1"/>
</dbReference>
<dbReference type="Gene3D" id="2.170.180.11">
    <property type="entry name" value="Methuselah ectodomain, domain 2"/>
    <property type="match status" value="1"/>
</dbReference>
<dbReference type="GO" id="GO:0012505">
    <property type="term" value="C:endomembrane system"/>
    <property type="evidence" value="ECO:0007669"/>
    <property type="project" value="UniProtKB-SubCell"/>
</dbReference>
<keyword evidence="3 9" id="KW-0812">Transmembrane</keyword>
<evidence type="ECO:0000256" key="7">
    <source>
        <dbReference type="ARBA" id="ARBA00023170"/>
    </source>
</evidence>
<dbReference type="Pfam" id="PF06652">
    <property type="entry name" value="Methuselah_N"/>
    <property type="match status" value="1"/>
</dbReference>
<feature type="transmembrane region" description="Helical" evidence="9">
    <location>
        <begin position="117"/>
        <end position="140"/>
    </location>
</feature>
<feature type="non-terminal residue" evidence="11">
    <location>
        <position position="159"/>
    </location>
</feature>
<dbReference type="InterPro" id="IPR051384">
    <property type="entry name" value="Mth_GPCR"/>
</dbReference>
<gene>
    <name evidence="11" type="ORF">EAG_14356</name>
</gene>
<evidence type="ECO:0000256" key="2">
    <source>
        <dbReference type="ARBA" id="ARBA00008979"/>
    </source>
</evidence>
<sequence length="159" mass="18491">CIRLCCLFGKRLVNGKCITEQGNFIFLHSIYEYINNSLQNESKSADELFLLIVHNPCQKTGYYSNKFLNKNVFFLNGSLYLDYYNTIIESTSYCLANVAQNRFTVNVCLDIIKTRTIIFICCLLGIMLLSLIMFIVYSIIPELRNIYDFILCRYSSLTF</sequence>
<protein>
    <recommendedName>
        <fullName evidence="10">Methuselah N-terminal domain-containing protein</fullName>
    </recommendedName>
</protein>
<evidence type="ECO:0000256" key="5">
    <source>
        <dbReference type="ARBA" id="ARBA00022989"/>
    </source>
</evidence>
<evidence type="ECO:0000259" key="10">
    <source>
        <dbReference type="Pfam" id="PF06652"/>
    </source>
</evidence>
<dbReference type="InterPro" id="IPR010596">
    <property type="entry name" value="Methuselah_N_dom"/>
</dbReference>
<evidence type="ECO:0000256" key="9">
    <source>
        <dbReference type="SAM" id="Phobius"/>
    </source>
</evidence>
<keyword evidence="7" id="KW-0675">Receptor</keyword>
<comment type="subcellular location">
    <subcellularLocation>
        <location evidence="1">Endomembrane system</location>
        <topology evidence="1">Multi-pass membrane protein</topology>
    </subcellularLocation>
</comment>
<comment type="similarity">
    <text evidence="2">Belongs to the G-protein coupled receptor 2 family. Mth subfamily.</text>
</comment>
<keyword evidence="9" id="KW-0472">Membrane</keyword>
<evidence type="ECO:0000256" key="1">
    <source>
        <dbReference type="ARBA" id="ARBA00004127"/>
    </source>
</evidence>
<dbReference type="SUPFAM" id="SSF63877">
    <property type="entry name" value="Methuselah ectodomain"/>
    <property type="match status" value="1"/>
</dbReference>
<dbReference type="InterPro" id="IPR023311">
    <property type="entry name" value="Methusela_ecto_dom_2"/>
</dbReference>
<evidence type="ECO:0000256" key="8">
    <source>
        <dbReference type="ARBA" id="ARBA00023224"/>
    </source>
</evidence>
<dbReference type="EMBL" id="GL444280">
    <property type="protein sequence ID" value="EFN61025.1"/>
    <property type="molecule type" value="Genomic_DNA"/>
</dbReference>
<evidence type="ECO:0000256" key="6">
    <source>
        <dbReference type="ARBA" id="ARBA00023040"/>
    </source>
</evidence>
<reference evidence="11 12" key="1">
    <citation type="journal article" date="2010" name="Science">
        <title>Genomic comparison of the ants Camponotus floridanus and Harpegnathos saltator.</title>
        <authorList>
            <person name="Bonasio R."/>
            <person name="Zhang G."/>
            <person name="Ye C."/>
            <person name="Mutti N.S."/>
            <person name="Fang X."/>
            <person name="Qin N."/>
            <person name="Donahue G."/>
            <person name="Yang P."/>
            <person name="Li Q."/>
            <person name="Li C."/>
            <person name="Zhang P."/>
            <person name="Huang Z."/>
            <person name="Berger S.L."/>
            <person name="Reinberg D."/>
            <person name="Wang J."/>
            <person name="Liebig J."/>
        </authorList>
    </citation>
    <scope>NUCLEOTIDE SEQUENCE [LARGE SCALE GENOMIC DNA]</scope>
    <source>
        <strain evidence="12">C129</strain>
    </source>
</reference>
<dbReference type="InParanoid" id="E2AZX6"/>
<evidence type="ECO:0000313" key="12">
    <source>
        <dbReference type="Proteomes" id="UP000000311"/>
    </source>
</evidence>
<name>E2AZX6_CAMFO</name>
<accession>E2AZX6</accession>